<keyword evidence="3" id="KW-0143">Chaperone</keyword>
<dbReference type="AlphaFoldDB" id="E2A1G9"/>
<dbReference type="Proteomes" id="UP000000311">
    <property type="component" value="Unassembled WGS sequence"/>
</dbReference>
<dbReference type="Pfam" id="PF01920">
    <property type="entry name" value="Prefoldin_2"/>
    <property type="match status" value="1"/>
</dbReference>
<organism evidence="7">
    <name type="scientific">Camponotus floridanus</name>
    <name type="common">Florida carpenter ant</name>
    <dbReference type="NCBI Taxonomy" id="104421"/>
    <lineage>
        <taxon>Eukaryota</taxon>
        <taxon>Metazoa</taxon>
        <taxon>Ecdysozoa</taxon>
        <taxon>Arthropoda</taxon>
        <taxon>Hexapoda</taxon>
        <taxon>Insecta</taxon>
        <taxon>Pterygota</taxon>
        <taxon>Neoptera</taxon>
        <taxon>Endopterygota</taxon>
        <taxon>Hymenoptera</taxon>
        <taxon>Apocrita</taxon>
        <taxon>Aculeata</taxon>
        <taxon>Formicoidea</taxon>
        <taxon>Formicidae</taxon>
        <taxon>Formicinae</taxon>
        <taxon>Camponotus</taxon>
    </lineage>
</organism>
<dbReference type="InterPro" id="IPR009053">
    <property type="entry name" value="Prefoldin"/>
</dbReference>
<dbReference type="GO" id="GO:0051082">
    <property type="term" value="F:unfolded protein binding"/>
    <property type="evidence" value="ECO:0007669"/>
    <property type="project" value="InterPro"/>
</dbReference>
<proteinExistence type="inferred from homology"/>
<dbReference type="STRING" id="104421.E2A1G9"/>
<evidence type="ECO:0000256" key="5">
    <source>
        <dbReference type="SAM" id="Coils"/>
    </source>
</evidence>
<evidence type="ECO:0000256" key="4">
    <source>
        <dbReference type="ARBA" id="ARBA00024667"/>
    </source>
</evidence>
<evidence type="ECO:0000256" key="3">
    <source>
        <dbReference type="ARBA" id="ARBA00023186"/>
    </source>
</evidence>
<evidence type="ECO:0000313" key="7">
    <source>
        <dbReference type="Proteomes" id="UP000000311"/>
    </source>
</evidence>
<dbReference type="InterPro" id="IPR002777">
    <property type="entry name" value="PFD_beta-like"/>
</dbReference>
<dbReference type="FunFam" id="1.10.287.370:FF:000002">
    <property type="entry name" value="Prefoldin subunit 2"/>
    <property type="match status" value="1"/>
</dbReference>
<accession>E2A1G9</accession>
<dbReference type="EMBL" id="GL435766">
    <property type="protein sequence ID" value="EFN72642.1"/>
    <property type="molecule type" value="Genomic_DNA"/>
</dbReference>
<dbReference type="PANTHER" id="PTHR13303">
    <property type="entry name" value="PREFOLDIN SUBUNIT 2"/>
    <property type="match status" value="1"/>
</dbReference>
<dbReference type="KEGG" id="cfo:105259257"/>
<dbReference type="SUPFAM" id="SSF46579">
    <property type="entry name" value="Prefoldin"/>
    <property type="match status" value="1"/>
</dbReference>
<dbReference type="InParanoid" id="E2A1G9"/>
<dbReference type="GO" id="GO:0016272">
    <property type="term" value="C:prefoldin complex"/>
    <property type="evidence" value="ECO:0007669"/>
    <property type="project" value="InterPro"/>
</dbReference>
<comment type="similarity">
    <text evidence="1">Belongs to the prefoldin subunit beta family.</text>
</comment>
<evidence type="ECO:0000313" key="6">
    <source>
        <dbReference type="EMBL" id="EFN72642.1"/>
    </source>
</evidence>
<evidence type="ECO:0000256" key="1">
    <source>
        <dbReference type="ARBA" id="ARBA00008045"/>
    </source>
</evidence>
<reference evidence="6 7" key="1">
    <citation type="journal article" date="2010" name="Science">
        <title>Genomic comparison of the ants Camponotus floridanus and Harpegnathos saltator.</title>
        <authorList>
            <person name="Bonasio R."/>
            <person name="Zhang G."/>
            <person name="Ye C."/>
            <person name="Mutti N.S."/>
            <person name="Fang X."/>
            <person name="Qin N."/>
            <person name="Donahue G."/>
            <person name="Yang P."/>
            <person name="Li Q."/>
            <person name="Li C."/>
            <person name="Zhang P."/>
            <person name="Huang Z."/>
            <person name="Berger S.L."/>
            <person name="Reinberg D."/>
            <person name="Wang J."/>
            <person name="Liebig J."/>
        </authorList>
    </citation>
    <scope>NUCLEOTIDE SEQUENCE [LARGE SCALE GENOMIC DNA]</scope>
    <source>
        <strain evidence="7">C129</strain>
    </source>
</reference>
<feature type="coiled-coil region" evidence="5">
    <location>
        <begin position="25"/>
        <end position="59"/>
    </location>
</feature>
<dbReference type="GO" id="GO:0006457">
    <property type="term" value="P:protein folding"/>
    <property type="evidence" value="ECO:0007669"/>
    <property type="project" value="InterPro"/>
</dbReference>
<name>E2A1G9_CAMFO</name>
<dbReference type="InterPro" id="IPR027235">
    <property type="entry name" value="PFD2"/>
</dbReference>
<sequence length="151" mass="17465">MASEKKSAKGSSKKEKSAEEILTEFQVLRNEQRMLANKLSEMEMELNEHKIVIDTLKNVDPKRKCYRMIGGVLCERTVEDVMPALVTNKEQLLKVIDALNDQVTKKGIEINEYKEKHNIRIRGQDDLQQQEEDNNNKETKRKAIVVNPIEV</sequence>
<protein>
    <submittedName>
        <fullName evidence="6">Prefoldin subunit 2</fullName>
    </submittedName>
</protein>
<dbReference type="FunCoup" id="E2A1G9">
    <property type="interactions" value="1242"/>
</dbReference>
<comment type="function">
    <text evidence="4">Binds specifically to cytosolic chaperonin (c-CPN) and transfers target proteins to it. Binds to nascent polypeptide chain and promotes folding in an environment in which there are many competing pathways for nonnative proteins.</text>
</comment>
<dbReference type="Gene3D" id="1.10.287.370">
    <property type="match status" value="1"/>
</dbReference>
<comment type="subunit">
    <text evidence="2">Heterohexamer of two PFD-alpha type and four PFD-beta type subunits.</text>
</comment>
<keyword evidence="5" id="KW-0175">Coiled coil</keyword>
<dbReference type="OrthoDB" id="29646at2759"/>
<dbReference type="CDD" id="cd23163">
    <property type="entry name" value="Prefoldin_2"/>
    <property type="match status" value="1"/>
</dbReference>
<dbReference type="OMA" id="CFKMIGG"/>
<evidence type="ECO:0000256" key="2">
    <source>
        <dbReference type="ARBA" id="ARBA00011695"/>
    </source>
</evidence>
<keyword evidence="7" id="KW-1185">Reference proteome</keyword>
<gene>
    <name evidence="6" type="ORF">EAG_06826</name>
</gene>